<dbReference type="EMBL" id="JACOPO010000034">
    <property type="protein sequence ID" value="MBC5723862.1"/>
    <property type="molecule type" value="Genomic_DNA"/>
</dbReference>
<evidence type="ECO:0000313" key="2">
    <source>
        <dbReference type="Proteomes" id="UP000628736"/>
    </source>
</evidence>
<feature type="non-terminal residue" evidence="1">
    <location>
        <position position="1"/>
    </location>
</feature>
<name>A0A8J6M9A0_9FIRM</name>
<sequence length="89" mass="10066">LIDADKLLYHKRKVMFFGLGQDDECWGFAVPVEEIDKAPTIDAVPVVRCARCRHGEAFKTFPGGIFCPYIKDTLPPDGYCYMGEENPHD</sequence>
<protein>
    <submittedName>
        <fullName evidence="1">Uncharacterized protein</fullName>
    </submittedName>
</protein>
<dbReference type="Proteomes" id="UP000628736">
    <property type="component" value="Unassembled WGS sequence"/>
</dbReference>
<proteinExistence type="predicted"/>
<evidence type="ECO:0000313" key="1">
    <source>
        <dbReference type="EMBL" id="MBC5723862.1"/>
    </source>
</evidence>
<gene>
    <name evidence="1" type="ORF">H8S11_13765</name>
</gene>
<comment type="caution">
    <text evidence="1">The sequence shown here is derived from an EMBL/GenBank/DDBJ whole genome shotgun (WGS) entry which is preliminary data.</text>
</comment>
<dbReference type="AlphaFoldDB" id="A0A8J6M9A0"/>
<dbReference type="RefSeq" id="WP_186853544.1">
    <property type="nucleotide sequence ID" value="NZ_JACOPO010000034.1"/>
</dbReference>
<reference evidence="1" key="1">
    <citation type="submission" date="2020-08" db="EMBL/GenBank/DDBJ databases">
        <title>Genome public.</title>
        <authorList>
            <person name="Liu C."/>
            <person name="Sun Q."/>
        </authorList>
    </citation>
    <scope>NUCLEOTIDE SEQUENCE</scope>
    <source>
        <strain evidence="1">NSJ-23</strain>
    </source>
</reference>
<keyword evidence="2" id="KW-1185">Reference proteome</keyword>
<organism evidence="1 2">
    <name type="scientific">Flintibacter hominis</name>
    <dbReference type="NCBI Taxonomy" id="2763048"/>
    <lineage>
        <taxon>Bacteria</taxon>
        <taxon>Bacillati</taxon>
        <taxon>Bacillota</taxon>
        <taxon>Clostridia</taxon>
        <taxon>Eubacteriales</taxon>
        <taxon>Flintibacter</taxon>
    </lineage>
</organism>
<accession>A0A8J6M9A0</accession>